<feature type="region of interest" description="Disordered" evidence="7">
    <location>
        <begin position="727"/>
        <end position="767"/>
    </location>
</feature>
<feature type="transmembrane region" description="Helical" evidence="8">
    <location>
        <begin position="443"/>
        <end position="462"/>
    </location>
</feature>
<evidence type="ECO:0000256" key="1">
    <source>
        <dbReference type="ARBA" id="ARBA00004370"/>
    </source>
</evidence>
<evidence type="ECO:0000256" key="3">
    <source>
        <dbReference type="ARBA" id="ARBA00022741"/>
    </source>
</evidence>
<evidence type="ECO:0000313" key="11">
    <source>
        <dbReference type="EMBL" id="CAB9507532.1"/>
    </source>
</evidence>
<keyword evidence="5 8" id="KW-0472">Membrane</keyword>
<dbReference type="GO" id="GO:0004114">
    <property type="term" value="F:3',5'-cyclic-nucleotide phosphodiesterase activity"/>
    <property type="evidence" value="ECO:0007669"/>
    <property type="project" value="InterPro"/>
</dbReference>
<dbReference type="SMART" id="SM00471">
    <property type="entry name" value="HDc"/>
    <property type="match status" value="1"/>
</dbReference>
<dbReference type="AlphaFoldDB" id="A0A9N8DRU4"/>
<feature type="region of interest" description="Disordered" evidence="7">
    <location>
        <begin position="1"/>
        <end position="70"/>
    </location>
</feature>
<dbReference type="GO" id="GO:0004016">
    <property type="term" value="F:adenylate cyclase activity"/>
    <property type="evidence" value="ECO:0007669"/>
    <property type="project" value="TreeGrafter"/>
</dbReference>
<dbReference type="InterPro" id="IPR002073">
    <property type="entry name" value="PDEase_catalytic_dom"/>
</dbReference>
<dbReference type="InterPro" id="IPR029787">
    <property type="entry name" value="Nucleotide_cyclase"/>
</dbReference>
<dbReference type="InterPro" id="IPR003607">
    <property type="entry name" value="HD/PDEase_dom"/>
</dbReference>
<dbReference type="Pfam" id="PF00233">
    <property type="entry name" value="PDEase_I"/>
    <property type="match status" value="1"/>
</dbReference>
<dbReference type="PANTHER" id="PTHR11920:SF335">
    <property type="entry name" value="GUANYLATE CYCLASE"/>
    <property type="match status" value="1"/>
</dbReference>
<dbReference type="SUPFAM" id="SSF55073">
    <property type="entry name" value="Nucleotide cyclase"/>
    <property type="match status" value="1"/>
</dbReference>
<dbReference type="PROSITE" id="PS51845">
    <property type="entry name" value="PDEASE_I_2"/>
    <property type="match status" value="1"/>
</dbReference>
<comment type="caution">
    <text evidence="11">The sequence shown here is derived from an EMBL/GenBank/DDBJ whole genome shotgun (WGS) entry which is preliminary data.</text>
</comment>
<feature type="compositionally biased region" description="Polar residues" evidence="7">
    <location>
        <begin position="39"/>
        <end position="50"/>
    </location>
</feature>
<feature type="compositionally biased region" description="Polar residues" evidence="7">
    <location>
        <begin position="735"/>
        <end position="752"/>
    </location>
</feature>
<sequence>MTDLSKAPELDPEMGSDPPEPVEVMEDEPAEDAAKDYSESSGQVNSSVESTGGFPSGNDDEEDDEVEHARQVAKSETARLRFWRFVVTDTIIMIAVVLIISTYCVQREEEHVQFAEAWARFASSVGDRVVEQQQTLRSSLLEFSTVVSTTAELVYNPWPFFTLPRFEAHAQRTMAVAGVQALGLFSMVHKELRQEWVDFADKTHEDVVLTNNKLAGTQDDLKPVGYNSFISRVDSATGGMVQDFGRESYFPSLAWSPPPLDFATINWNMGSDAGFYHTIEALVELGQDEVLFTFPDQVDPLYQPPNATEEPMTYAFAPVYQEPQGSSTESPQFVGVISSAFTWDHMFANTLPQDVHGMVAVLESANCNQVFSYEINGRDVTYLGAQDVHDTDFDKYIVNVDLGTGFYQDKDMAMNTTGHCTFTLNLYPSATIWDQFVSFRPEAYAIVVSMLFFCIAAVYFVYDQLVDGRNEKLIARFARSNAIVSSLFPKNIQARLLGDGDTSSVGGKSYRSGSSLKAFMSSGGTGDHGNGASKPLADLFPDVSILFADLVGFTAWSSVREPNQVFILLETIYSSFDEVAEARRIFKVETVGDCYVAASGLPNPRNDHAVAMVRFASDINIKIGVLAKELEVVLGPDTGDLALRIGIHSGPVTAGILRGKKARFQLFGDTMNTTSRLETTGMAGRIHISQATVDLLARAGKSHWVHKRKDLVAAKGKGVIQTYWVTPAHGHDGESTTSGSSFDSGVEANSQGDKGAKRALPRSSPLANHSSRVDRLVEWNVGALLHLLKEIIARRDAQNEVAAMMPAGREEAPLELPITSGGKPLDEVKDIVELPEFNRAAARRQRNPEQMEIPSLVVDQLRNLVRRIAGGYRSNYFHNFEHASHVTMSVTKLLSRIVAPTDLDMDDISESDDQGGAAASLHDHTFGITSDPLTQFACIFSALIHDVDHTGVPNTQLVKEKGEIAAYYNNRSVAEQNSFDLSWAIFMESSFDAFRAALCSTPTELRHFREIAVTCVMATDIADKDLKASRNARWQKAFDAKPADSKADLSLGRSSTRELVRSTANRKATVVIEHLLQASDVAHTMQHWHIYRKWNERFFLECYKAHLEGRSASDPREYWFKGEIGFFDFYIIPLCKKLKECGVFGVSSDEYLIYAQNNRDEWATRGKDIVADFIAKAEREFGETSFSSSTPANTTRSDSGGASSSS</sequence>
<dbReference type="Pfam" id="PF00211">
    <property type="entry name" value="Guanylate_cyc"/>
    <property type="match status" value="1"/>
</dbReference>
<keyword evidence="3" id="KW-0547">Nucleotide-binding</keyword>
<proteinExistence type="predicted"/>
<feature type="domain" description="PDEase" evidence="10">
    <location>
        <begin position="793"/>
        <end position="1022"/>
    </location>
</feature>
<evidence type="ECO:0000256" key="5">
    <source>
        <dbReference type="ARBA" id="ARBA00023136"/>
    </source>
</evidence>
<organism evidence="11 12">
    <name type="scientific">Seminavis robusta</name>
    <dbReference type="NCBI Taxonomy" id="568900"/>
    <lineage>
        <taxon>Eukaryota</taxon>
        <taxon>Sar</taxon>
        <taxon>Stramenopiles</taxon>
        <taxon>Ochrophyta</taxon>
        <taxon>Bacillariophyta</taxon>
        <taxon>Bacillariophyceae</taxon>
        <taxon>Bacillariophycidae</taxon>
        <taxon>Naviculales</taxon>
        <taxon>Naviculaceae</taxon>
        <taxon>Seminavis</taxon>
    </lineage>
</organism>
<evidence type="ECO:0000259" key="10">
    <source>
        <dbReference type="PROSITE" id="PS51845"/>
    </source>
</evidence>
<evidence type="ECO:0000259" key="9">
    <source>
        <dbReference type="PROSITE" id="PS50125"/>
    </source>
</evidence>
<dbReference type="Gene3D" id="1.10.1300.10">
    <property type="entry name" value="3'5'-cyclic nucleotide phosphodiesterase, catalytic domain"/>
    <property type="match status" value="1"/>
</dbReference>
<dbReference type="SMART" id="SM00044">
    <property type="entry name" value="CYCc"/>
    <property type="match status" value="1"/>
</dbReference>
<dbReference type="PANTHER" id="PTHR11920">
    <property type="entry name" value="GUANYLYL CYCLASE"/>
    <property type="match status" value="1"/>
</dbReference>
<keyword evidence="4 8" id="KW-1133">Transmembrane helix</keyword>
<dbReference type="EMBL" id="CAICTM010000309">
    <property type="protein sequence ID" value="CAB9507532.1"/>
    <property type="molecule type" value="Genomic_DNA"/>
</dbReference>
<dbReference type="SUPFAM" id="SSF109604">
    <property type="entry name" value="HD-domain/PDEase-like"/>
    <property type="match status" value="1"/>
</dbReference>
<reference evidence="11" key="1">
    <citation type="submission" date="2020-06" db="EMBL/GenBank/DDBJ databases">
        <authorList>
            <consortium name="Plant Systems Biology data submission"/>
        </authorList>
    </citation>
    <scope>NUCLEOTIDE SEQUENCE</scope>
    <source>
        <strain evidence="11">D6</strain>
    </source>
</reference>
<evidence type="ECO:0000313" key="12">
    <source>
        <dbReference type="Proteomes" id="UP001153069"/>
    </source>
</evidence>
<dbReference type="GO" id="GO:0001653">
    <property type="term" value="F:peptide receptor activity"/>
    <property type="evidence" value="ECO:0007669"/>
    <property type="project" value="TreeGrafter"/>
</dbReference>
<evidence type="ECO:0000256" key="2">
    <source>
        <dbReference type="ARBA" id="ARBA00022692"/>
    </source>
</evidence>
<evidence type="ECO:0000256" key="8">
    <source>
        <dbReference type="SAM" id="Phobius"/>
    </source>
</evidence>
<dbReference type="GO" id="GO:0007168">
    <property type="term" value="P:receptor guanylyl cyclase signaling pathway"/>
    <property type="evidence" value="ECO:0007669"/>
    <property type="project" value="TreeGrafter"/>
</dbReference>
<evidence type="ECO:0000256" key="4">
    <source>
        <dbReference type="ARBA" id="ARBA00022989"/>
    </source>
</evidence>
<feature type="compositionally biased region" description="Polar residues" evidence="7">
    <location>
        <begin position="1184"/>
        <end position="1196"/>
    </location>
</feature>
<dbReference type="InterPro" id="IPR050401">
    <property type="entry name" value="Cyclic_nucleotide_synthase"/>
</dbReference>
<dbReference type="Proteomes" id="UP001153069">
    <property type="component" value="Unassembled WGS sequence"/>
</dbReference>
<dbReference type="CDD" id="cd07302">
    <property type="entry name" value="CHD"/>
    <property type="match status" value="1"/>
</dbReference>
<dbReference type="InterPro" id="IPR036971">
    <property type="entry name" value="PDEase_catalytic_dom_sf"/>
</dbReference>
<dbReference type="PROSITE" id="PS50125">
    <property type="entry name" value="GUANYLATE_CYCLASE_2"/>
    <property type="match status" value="1"/>
</dbReference>
<evidence type="ECO:0000256" key="7">
    <source>
        <dbReference type="SAM" id="MobiDB-lite"/>
    </source>
</evidence>
<keyword evidence="6" id="KW-0456">Lyase</keyword>
<dbReference type="GO" id="GO:0004383">
    <property type="term" value="F:guanylate cyclase activity"/>
    <property type="evidence" value="ECO:0007669"/>
    <property type="project" value="TreeGrafter"/>
</dbReference>
<keyword evidence="2 8" id="KW-0812">Transmembrane</keyword>
<dbReference type="Gene3D" id="3.30.70.1230">
    <property type="entry name" value="Nucleotide cyclase"/>
    <property type="match status" value="1"/>
</dbReference>
<keyword evidence="12" id="KW-1185">Reference proteome</keyword>
<dbReference type="GO" id="GO:0035556">
    <property type="term" value="P:intracellular signal transduction"/>
    <property type="evidence" value="ECO:0007669"/>
    <property type="project" value="InterPro"/>
</dbReference>
<feature type="region of interest" description="Disordered" evidence="7">
    <location>
        <begin position="1181"/>
        <end position="1206"/>
    </location>
</feature>
<name>A0A9N8DRU4_9STRA</name>
<dbReference type="InterPro" id="IPR001054">
    <property type="entry name" value="A/G_cyclase"/>
</dbReference>
<gene>
    <name evidence="11" type="ORF">SEMRO_310_G114030.1</name>
</gene>
<dbReference type="GO" id="GO:0000166">
    <property type="term" value="F:nucleotide binding"/>
    <property type="evidence" value="ECO:0007669"/>
    <property type="project" value="UniProtKB-KW"/>
</dbReference>
<protein>
    <submittedName>
        <fullName evidence="11">Receptor-type guanylate cyclase gcy</fullName>
    </submittedName>
</protein>
<dbReference type="GO" id="GO:0005886">
    <property type="term" value="C:plasma membrane"/>
    <property type="evidence" value="ECO:0007669"/>
    <property type="project" value="TreeGrafter"/>
</dbReference>
<evidence type="ECO:0000256" key="6">
    <source>
        <dbReference type="ARBA" id="ARBA00023239"/>
    </source>
</evidence>
<keyword evidence="11" id="KW-0675">Receptor</keyword>
<feature type="transmembrane region" description="Helical" evidence="8">
    <location>
        <begin position="82"/>
        <end position="103"/>
    </location>
</feature>
<feature type="compositionally biased region" description="Low complexity" evidence="7">
    <location>
        <begin position="1197"/>
        <end position="1206"/>
    </location>
</feature>
<feature type="domain" description="Guanylate cyclase" evidence="9">
    <location>
        <begin position="544"/>
        <end position="678"/>
    </location>
</feature>
<accession>A0A9N8DRU4</accession>
<comment type="subcellular location">
    <subcellularLocation>
        <location evidence="1">Membrane</location>
    </subcellularLocation>
</comment>